<proteinExistence type="predicted"/>
<reference evidence="1" key="1">
    <citation type="journal article" date="2012" name="PLoS ONE">
        <title>Gene sets for utilization of primary and secondary nutrition supplies in the distal gut of endangered iberian lynx.</title>
        <authorList>
            <person name="Alcaide M."/>
            <person name="Messina E."/>
            <person name="Richter M."/>
            <person name="Bargiela R."/>
            <person name="Peplies J."/>
            <person name="Huws S.A."/>
            <person name="Newbold C.J."/>
            <person name="Golyshin P.N."/>
            <person name="Simon M.A."/>
            <person name="Lopez G."/>
            <person name="Yakimov M.M."/>
            <person name="Ferrer M."/>
        </authorList>
    </citation>
    <scope>NUCLEOTIDE SEQUENCE</scope>
</reference>
<name>J9H4D1_9ZZZZ</name>
<comment type="caution">
    <text evidence="1">The sequence shown here is derived from an EMBL/GenBank/DDBJ whole genome shotgun (WGS) entry which is preliminary data.</text>
</comment>
<protein>
    <submittedName>
        <fullName evidence="1">Uncharacterized protein</fullName>
    </submittedName>
</protein>
<accession>J9H4D1</accession>
<dbReference type="AlphaFoldDB" id="J9H4D1"/>
<organism evidence="1">
    <name type="scientific">gut metagenome</name>
    <dbReference type="NCBI Taxonomy" id="749906"/>
    <lineage>
        <taxon>unclassified sequences</taxon>
        <taxon>metagenomes</taxon>
        <taxon>organismal metagenomes</taxon>
    </lineage>
</organism>
<gene>
    <name evidence="1" type="ORF">EVA_03268</name>
</gene>
<sequence length="41" mass="4561">MLGGEIQANPVIISGLHLQVAVEPLCILYFNYFVVCHFPTN</sequence>
<evidence type="ECO:0000313" key="1">
    <source>
        <dbReference type="EMBL" id="EJX08620.1"/>
    </source>
</evidence>
<dbReference type="EMBL" id="AMCI01000576">
    <property type="protein sequence ID" value="EJX08620.1"/>
    <property type="molecule type" value="Genomic_DNA"/>
</dbReference>